<gene>
    <name evidence="1" type="primary">GLEAN_09060</name>
    <name evidence="1" type="ORF">TcasGA2_TC009060</name>
</gene>
<dbReference type="AlphaFoldDB" id="D6WPJ6"/>
<reference evidence="1 2" key="2">
    <citation type="journal article" date="2010" name="Nucleic Acids Res.">
        <title>BeetleBase in 2010: revisions to provide comprehensive genomic information for Tribolium castaneum.</title>
        <authorList>
            <person name="Kim H.S."/>
            <person name="Murphy T."/>
            <person name="Xia J."/>
            <person name="Caragea D."/>
            <person name="Park Y."/>
            <person name="Beeman R.W."/>
            <person name="Lorenzen M.D."/>
            <person name="Butcher S."/>
            <person name="Manak J.R."/>
            <person name="Brown S.J."/>
        </authorList>
    </citation>
    <scope>GENOME REANNOTATION</scope>
    <source>
        <strain evidence="1 2">Georgia GA2</strain>
    </source>
</reference>
<sequence>MLLRIIGCLFTAGKFTPDRDEKVGLGFLDLFFLCSKYDGFNKLEVSKQLLQRMRGQCSKRTTGISIKICAFDLFAFKGYLKQKYQRCKRNKKINFIIGASRFFKAELILVKAKKKEFVNT</sequence>
<dbReference type="EMBL" id="KQ971354">
    <property type="protein sequence ID" value="EFA06211.1"/>
    <property type="molecule type" value="Genomic_DNA"/>
</dbReference>
<keyword evidence="2" id="KW-1185">Reference proteome</keyword>
<organism evidence="1 2">
    <name type="scientific">Tribolium castaneum</name>
    <name type="common">Red flour beetle</name>
    <dbReference type="NCBI Taxonomy" id="7070"/>
    <lineage>
        <taxon>Eukaryota</taxon>
        <taxon>Metazoa</taxon>
        <taxon>Ecdysozoa</taxon>
        <taxon>Arthropoda</taxon>
        <taxon>Hexapoda</taxon>
        <taxon>Insecta</taxon>
        <taxon>Pterygota</taxon>
        <taxon>Neoptera</taxon>
        <taxon>Endopterygota</taxon>
        <taxon>Coleoptera</taxon>
        <taxon>Polyphaga</taxon>
        <taxon>Cucujiformia</taxon>
        <taxon>Tenebrionidae</taxon>
        <taxon>Tenebrionidae incertae sedis</taxon>
        <taxon>Tribolium</taxon>
    </lineage>
</organism>
<name>D6WPJ6_TRICA</name>
<dbReference type="Proteomes" id="UP000007266">
    <property type="component" value="Linkage group 7"/>
</dbReference>
<dbReference type="HOGENOM" id="CLU_2052622_0_0_1"/>
<reference evidence="1 2" key="1">
    <citation type="journal article" date="2008" name="Nature">
        <title>The genome of the model beetle and pest Tribolium castaneum.</title>
        <authorList>
            <consortium name="Tribolium Genome Sequencing Consortium"/>
            <person name="Richards S."/>
            <person name="Gibbs R.A."/>
            <person name="Weinstock G.M."/>
            <person name="Brown S.J."/>
            <person name="Denell R."/>
            <person name="Beeman R.W."/>
            <person name="Gibbs R."/>
            <person name="Beeman R.W."/>
            <person name="Brown S.J."/>
            <person name="Bucher G."/>
            <person name="Friedrich M."/>
            <person name="Grimmelikhuijzen C.J."/>
            <person name="Klingler M."/>
            <person name="Lorenzen M."/>
            <person name="Richards S."/>
            <person name="Roth S."/>
            <person name="Schroder R."/>
            <person name="Tautz D."/>
            <person name="Zdobnov E.M."/>
            <person name="Muzny D."/>
            <person name="Gibbs R.A."/>
            <person name="Weinstock G.M."/>
            <person name="Attaway T."/>
            <person name="Bell S."/>
            <person name="Buhay C.J."/>
            <person name="Chandrabose M.N."/>
            <person name="Chavez D."/>
            <person name="Clerk-Blankenburg K.P."/>
            <person name="Cree A."/>
            <person name="Dao M."/>
            <person name="Davis C."/>
            <person name="Chacko J."/>
            <person name="Dinh H."/>
            <person name="Dugan-Rocha S."/>
            <person name="Fowler G."/>
            <person name="Garner T.T."/>
            <person name="Garnes J."/>
            <person name="Gnirke A."/>
            <person name="Hawes A."/>
            <person name="Hernandez J."/>
            <person name="Hines S."/>
            <person name="Holder M."/>
            <person name="Hume J."/>
            <person name="Jhangiani S.N."/>
            <person name="Joshi V."/>
            <person name="Khan Z.M."/>
            <person name="Jackson L."/>
            <person name="Kovar C."/>
            <person name="Kowis A."/>
            <person name="Lee S."/>
            <person name="Lewis L.R."/>
            <person name="Margolis J."/>
            <person name="Morgan M."/>
            <person name="Nazareth L.V."/>
            <person name="Nguyen N."/>
            <person name="Okwuonu G."/>
            <person name="Parker D."/>
            <person name="Richards S."/>
            <person name="Ruiz S.J."/>
            <person name="Santibanez J."/>
            <person name="Savard J."/>
            <person name="Scherer S.E."/>
            <person name="Schneider B."/>
            <person name="Sodergren E."/>
            <person name="Tautz D."/>
            <person name="Vattahil S."/>
            <person name="Villasana D."/>
            <person name="White C.S."/>
            <person name="Wright R."/>
            <person name="Park Y."/>
            <person name="Beeman R.W."/>
            <person name="Lord J."/>
            <person name="Oppert B."/>
            <person name="Lorenzen M."/>
            <person name="Brown S."/>
            <person name="Wang L."/>
            <person name="Savard J."/>
            <person name="Tautz D."/>
            <person name="Richards S."/>
            <person name="Weinstock G."/>
            <person name="Gibbs R.A."/>
            <person name="Liu Y."/>
            <person name="Worley K."/>
            <person name="Weinstock G."/>
            <person name="Elsik C.G."/>
            <person name="Reese J.T."/>
            <person name="Elhaik E."/>
            <person name="Landan G."/>
            <person name="Graur D."/>
            <person name="Arensburger P."/>
            <person name="Atkinson P."/>
            <person name="Beeman R.W."/>
            <person name="Beidler J."/>
            <person name="Brown S.J."/>
            <person name="Demuth J.P."/>
            <person name="Drury D.W."/>
            <person name="Du Y.Z."/>
            <person name="Fujiwara H."/>
            <person name="Lorenzen M."/>
            <person name="Maselli V."/>
            <person name="Osanai M."/>
            <person name="Park Y."/>
            <person name="Robertson H.M."/>
            <person name="Tu Z."/>
            <person name="Wang J.J."/>
            <person name="Wang S."/>
            <person name="Richards S."/>
            <person name="Song H."/>
            <person name="Zhang L."/>
            <person name="Sodergren E."/>
            <person name="Werner D."/>
            <person name="Stanke M."/>
            <person name="Morgenstern B."/>
            <person name="Solovyev V."/>
            <person name="Kosarev P."/>
            <person name="Brown G."/>
            <person name="Chen H.C."/>
            <person name="Ermolaeva O."/>
            <person name="Hlavina W."/>
            <person name="Kapustin Y."/>
            <person name="Kiryutin B."/>
            <person name="Kitts P."/>
            <person name="Maglott D."/>
            <person name="Pruitt K."/>
            <person name="Sapojnikov V."/>
            <person name="Souvorov A."/>
            <person name="Mackey A.J."/>
            <person name="Waterhouse R.M."/>
            <person name="Wyder S."/>
            <person name="Zdobnov E.M."/>
            <person name="Zdobnov E.M."/>
            <person name="Wyder S."/>
            <person name="Kriventseva E.V."/>
            <person name="Kadowaki T."/>
            <person name="Bork P."/>
            <person name="Aranda M."/>
            <person name="Bao R."/>
            <person name="Beermann A."/>
            <person name="Berns N."/>
            <person name="Bolognesi R."/>
            <person name="Bonneton F."/>
            <person name="Bopp D."/>
            <person name="Brown S.J."/>
            <person name="Bucher G."/>
            <person name="Butts T."/>
            <person name="Chaumot A."/>
            <person name="Denell R.E."/>
            <person name="Ferrier D.E."/>
            <person name="Friedrich M."/>
            <person name="Gordon C.M."/>
            <person name="Jindra M."/>
            <person name="Klingler M."/>
            <person name="Lan Q."/>
            <person name="Lattorff H.M."/>
            <person name="Laudet V."/>
            <person name="von Levetsow C."/>
            <person name="Liu Z."/>
            <person name="Lutz R."/>
            <person name="Lynch J.A."/>
            <person name="da Fonseca R.N."/>
            <person name="Posnien N."/>
            <person name="Reuter R."/>
            <person name="Roth S."/>
            <person name="Savard J."/>
            <person name="Schinko J.B."/>
            <person name="Schmitt C."/>
            <person name="Schoppmeier M."/>
            <person name="Schroder R."/>
            <person name="Shippy T.D."/>
            <person name="Simonnet F."/>
            <person name="Marques-Souza H."/>
            <person name="Tautz D."/>
            <person name="Tomoyasu Y."/>
            <person name="Trauner J."/>
            <person name="Van der Zee M."/>
            <person name="Vervoort M."/>
            <person name="Wittkopp N."/>
            <person name="Wimmer E.A."/>
            <person name="Yang X."/>
            <person name="Jones A.K."/>
            <person name="Sattelle D.B."/>
            <person name="Ebert P.R."/>
            <person name="Nelson D."/>
            <person name="Scott J.G."/>
            <person name="Beeman R.W."/>
            <person name="Muthukrishnan S."/>
            <person name="Kramer K.J."/>
            <person name="Arakane Y."/>
            <person name="Beeman R.W."/>
            <person name="Zhu Q."/>
            <person name="Hogenkamp D."/>
            <person name="Dixit R."/>
            <person name="Oppert B."/>
            <person name="Jiang H."/>
            <person name="Zou Z."/>
            <person name="Marshall J."/>
            <person name="Elpidina E."/>
            <person name="Vinokurov K."/>
            <person name="Oppert C."/>
            <person name="Zou Z."/>
            <person name="Evans J."/>
            <person name="Lu Z."/>
            <person name="Zhao P."/>
            <person name="Sumathipala N."/>
            <person name="Altincicek B."/>
            <person name="Vilcinskas A."/>
            <person name="Williams M."/>
            <person name="Hultmark D."/>
            <person name="Hetru C."/>
            <person name="Jiang H."/>
            <person name="Grimmelikhuijzen C.J."/>
            <person name="Hauser F."/>
            <person name="Cazzamali G."/>
            <person name="Williamson M."/>
            <person name="Park Y."/>
            <person name="Li B."/>
            <person name="Tanaka Y."/>
            <person name="Predel R."/>
            <person name="Neupert S."/>
            <person name="Schachtner J."/>
            <person name="Verleyen P."/>
            <person name="Raible F."/>
            <person name="Bork P."/>
            <person name="Friedrich M."/>
            <person name="Walden K.K."/>
            <person name="Robertson H.M."/>
            <person name="Angeli S."/>
            <person name="Foret S."/>
            <person name="Bucher G."/>
            <person name="Schuetz S."/>
            <person name="Maleszka R."/>
            <person name="Wimmer E.A."/>
            <person name="Beeman R.W."/>
            <person name="Lorenzen M."/>
            <person name="Tomoyasu Y."/>
            <person name="Miller S.C."/>
            <person name="Grossmann D."/>
            <person name="Bucher G."/>
        </authorList>
    </citation>
    <scope>NUCLEOTIDE SEQUENCE [LARGE SCALE GENOMIC DNA]</scope>
    <source>
        <strain evidence="1 2">Georgia GA2</strain>
    </source>
</reference>
<accession>D6WPJ6</accession>
<evidence type="ECO:0000313" key="1">
    <source>
        <dbReference type="EMBL" id="EFA06211.1"/>
    </source>
</evidence>
<proteinExistence type="predicted"/>
<protein>
    <submittedName>
        <fullName evidence="1">Uncharacterized protein</fullName>
    </submittedName>
</protein>
<evidence type="ECO:0000313" key="2">
    <source>
        <dbReference type="Proteomes" id="UP000007266"/>
    </source>
</evidence>
<dbReference type="InParanoid" id="D6WPJ6"/>